<name>A0A5J6THV2_9CAUD</name>
<dbReference type="RefSeq" id="YP_009884483.1">
    <property type="nucleotide sequence ID" value="NC_049470.1"/>
</dbReference>
<dbReference type="GeneID" id="55813843"/>
<dbReference type="EMBL" id="MN234178">
    <property type="protein sequence ID" value="QFG09624.1"/>
    <property type="molecule type" value="Genomic_DNA"/>
</dbReference>
<feature type="region of interest" description="Disordered" evidence="1">
    <location>
        <begin position="120"/>
        <end position="143"/>
    </location>
</feature>
<reference evidence="2 3" key="1">
    <citation type="submission" date="2019-07" db="EMBL/GenBank/DDBJ databases">
        <authorList>
            <person name="Stoner T.H."/>
            <person name="Garlena R.A."/>
            <person name="Russell D.A."/>
            <person name="Pope W.H."/>
            <person name="Jacobs-Sera D."/>
            <person name="Hatfull G.F."/>
        </authorList>
    </citation>
    <scope>NUCLEOTIDE SEQUENCE [LARGE SCALE GENOMIC DNA]</scope>
</reference>
<sequence>MDIIDFLKERIDEDETRARLAAEFIPTESGWWRFTARIITQIGTDQEAALAFRHIDKNSPARVLAECAAKRGILVQWAAATEDGEDDSTDEIASGIIIALRDVLRTLVAAYKDHPDYQQEWSAKPAASPFQARDRVTHPSRPGMVGTLEPPLYVLTESEPHFYVHWDDGQGTRVDPANLAHAEEKSADGD</sequence>
<dbReference type="Pfam" id="PF19730">
    <property type="entry name" value="DUF6221"/>
    <property type="match status" value="1"/>
</dbReference>
<evidence type="ECO:0000256" key="1">
    <source>
        <dbReference type="SAM" id="MobiDB-lite"/>
    </source>
</evidence>
<accession>A0A5J6THV2</accession>
<keyword evidence="3" id="KW-1185">Reference proteome</keyword>
<organism evidence="2 3">
    <name type="scientific">Arthrobacter phage TripleJ</name>
    <dbReference type="NCBI Taxonomy" id="2599838"/>
    <lineage>
        <taxon>Viruses</taxon>
        <taxon>Duplodnaviria</taxon>
        <taxon>Heunggongvirae</taxon>
        <taxon>Uroviricota</taxon>
        <taxon>Caudoviricetes</taxon>
        <taxon>Triplejayvirus</taxon>
        <taxon>Triplejayvirus tripleJ</taxon>
    </lineage>
</organism>
<evidence type="ECO:0000313" key="2">
    <source>
        <dbReference type="EMBL" id="QFG09624.1"/>
    </source>
</evidence>
<evidence type="ECO:0000313" key="3">
    <source>
        <dbReference type="Proteomes" id="UP000325735"/>
    </source>
</evidence>
<protein>
    <submittedName>
        <fullName evidence="2">Uncharacterized protein</fullName>
    </submittedName>
</protein>
<proteinExistence type="predicted"/>
<dbReference type="InterPro" id="IPR046193">
    <property type="entry name" value="DUF6221"/>
</dbReference>
<dbReference type="KEGG" id="vg:55813843"/>
<dbReference type="Proteomes" id="UP000325735">
    <property type="component" value="Segment"/>
</dbReference>
<gene>
    <name evidence="2" type="primary">80</name>
    <name evidence="2" type="ORF">PBI_TRIPLEJ_80</name>
</gene>